<organism evidence="1 2">
    <name type="scientific">Puccinia striiformis f. sp. tritici</name>
    <dbReference type="NCBI Taxonomy" id="168172"/>
    <lineage>
        <taxon>Eukaryota</taxon>
        <taxon>Fungi</taxon>
        <taxon>Dikarya</taxon>
        <taxon>Basidiomycota</taxon>
        <taxon>Pucciniomycotina</taxon>
        <taxon>Pucciniomycetes</taxon>
        <taxon>Pucciniales</taxon>
        <taxon>Pucciniaceae</taxon>
        <taxon>Puccinia</taxon>
    </lineage>
</organism>
<gene>
    <name evidence="1" type="ORF">MJO28_007964</name>
</gene>
<keyword evidence="2" id="KW-1185">Reference proteome</keyword>
<dbReference type="Proteomes" id="UP001060170">
    <property type="component" value="Chromosome 8"/>
</dbReference>
<proteinExistence type="predicted"/>
<protein>
    <submittedName>
        <fullName evidence="1">Uncharacterized protein</fullName>
    </submittedName>
</protein>
<reference evidence="2" key="2">
    <citation type="journal article" date="2018" name="Mol. Plant Microbe Interact.">
        <title>Genome sequence resources for the wheat stripe rust pathogen (Puccinia striiformis f. sp. tritici) and the barley stripe rust pathogen (Puccinia striiformis f. sp. hordei).</title>
        <authorList>
            <person name="Xia C."/>
            <person name="Wang M."/>
            <person name="Yin C."/>
            <person name="Cornejo O.E."/>
            <person name="Hulbert S.H."/>
            <person name="Chen X."/>
        </authorList>
    </citation>
    <scope>NUCLEOTIDE SEQUENCE [LARGE SCALE GENOMIC DNA]</scope>
    <source>
        <strain evidence="2">93-210</strain>
    </source>
</reference>
<reference evidence="1 2" key="3">
    <citation type="journal article" date="2022" name="Microbiol. Spectr.">
        <title>Folding features and dynamics of 3D genome architecture in plant fungal pathogens.</title>
        <authorList>
            <person name="Xia C."/>
        </authorList>
    </citation>
    <scope>NUCLEOTIDE SEQUENCE [LARGE SCALE GENOMIC DNA]</scope>
    <source>
        <strain evidence="1 2">93-210</strain>
    </source>
</reference>
<dbReference type="EMBL" id="CM045872">
    <property type="protein sequence ID" value="KAI7949143.1"/>
    <property type="molecule type" value="Genomic_DNA"/>
</dbReference>
<evidence type="ECO:0000313" key="1">
    <source>
        <dbReference type="EMBL" id="KAI7949143.1"/>
    </source>
</evidence>
<sequence length="195" mass="21012">MHGVLRRGKRRAAVGKSCDTLSFNYGGSVVGESQQEALLLSKSEVEFGIPFLASLLYLSCGILAGVPFFDKIFDQLGCKVQWKFNEGDLIPGGRTIVAIVWGKARCLLIGKRVGLNSLARCSGIATQSLAQDNSYQGLITGTRKTSPGFRLVEKYGILVGGIDPHCYDLSSTVMLKDNHIWSNGSITVAIQAARS</sequence>
<evidence type="ECO:0000313" key="2">
    <source>
        <dbReference type="Proteomes" id="UP001060170"/>
    </source>
</evidence>
<name>A0ACC0EAG4_9BASI</name>
<comment type="caution">
    <text evidence="1">The sequence shown here is derived from an EMBL/GenBank/DDBJ whole genome shotgun (WGS) entry which is preliminary data.</text>
</comment>
<feature type="non-terminal residue" evidence="1">
    <location>
        <position position="195"/>
    </location>
</feature>
<accession>A0ACC0EAG4</accession>
<reference evidence="2" key="1">
    <citation type="journal article" date="2018" name="BMC Genomics">
        <title>Genomic insights into host adaptation between the wheat stripe rust pathogen (Puccinia striiformis f. sp. tritici) and the barley stripe rust pathogen (Puccinia striiformis f. sp. hordei).</title>
        <authorList>
            <person name="Xia C."/>
            <person name="Wang M."/>
            <person name="Yin C."/>
            <person name="Cornejo O.E."/>
            <person name="Hulbert S.H."/>
            <person name="Chen X."/>
        </authorList>
    </citation>
    <scope>NUCLEOTIDE SEQUENCE [LARGE SCALE GENOMIC DNA]</scope>
    <source>
        <strain evidence="2">93-210</strain>
    </source>
</reference>